<dbReference type="Proteomes" id="UP000244073">
    <property type="component" value="Unassembled WGS sequence"/>
</dbReference>
<feature type="domain" description="RING-type" evidence="3">
    <location>
        <begin position="151"/>
        <end position="200"/>
    </location>
</feature>
<feature type="transmembrane region" description="Helical" evidence="2">
    <location>
        <begin position="12"/>
        <end position="35"/>
    </location>
</feature>
<evidence type="ECO:0000313" key="4">
    <source>
        <dbReference type="EMBL" id="PTU18824.1"/>
    </source>
</evidence>
<dbReference type="Pfam" id="PF13923">
    <property type="entry name" value="zf-C3HC4_2"/>
    <property type="match status" value="1"/>
</dbReference>
<dbReference type="PANTHER" id="PTHR45676:SF41">
    <property type="entry name" value="RING-H2 FINGER PROTEIN ATL66"/>
    <property type="match status" value="1"/>
</dbReference>
<reference evidence="4 5" key="1">
    <citation type="journal article" date="2018" name="Proc. Natl. Acad. Sci. U.S.A.">
        <title>Linking secondary metabolites to gene clusters through genome sequencing of six diverse Aspergillus species.</title>
        <authorList>
            <person name="Kaerboelling I."/>
            <person name="Vesth T.C."/>
            <person name="Frisvad J.C."/>
            <person name="Nybo J.L."/>
            <person name="Theobald S."/>
            <person name="Kuo A."/>
            <person name="Bowyer P."/>
            <person name="Matsuda Y."/>
            <person name="Mondo S."/>
            <person name="Lyhne E.K."/>
            <person name="Kogle M.E."/>
            <person name="Clum A."/>
            <person name="Lipzen A."/>
            <person name="Salamov A."/>
            <person name="Ngan C.Y."/>
            <person name="Daum C."/>
            <person name="Chiniquy J."/>
            <person name="Barry K."/>
            <person name="LaButti K."/>
            <person name="Haridas S."/>
            <person name="Simmons B.A."/>
            <person name="Magnuson J.K."/>
            <person name="Mortensen U.H."/>
            <person name="Larsen T.O."/>
            <person name="Grigoriev I.V."/>
            <person name="Baker S.E."/>
            <person name="Andersen M.R."/>
        </authorList>
    </citation>
    <scope>NUCLEOTIDE SEQUENCE [LARGE SCALE GENOMIC DNA]</scope>
    <source>
        <strain evidence="4 5">IBT 24754</strain>
    </source>
</reference>
<sequence length="213" mass="23120">MAENNPTGKNLIGVVTGAVLLFGALSVIPIIVIWYQRRRAAARHPHELHNLESNGSMRYVAIQRWLLDQQTTPHSDNLARYGSEQCPICLSTLFAPSHSSMSELAATAKLGPCLPPPPQPACIPPSSRRLLHTSCTISPLPVSPDHGATHCHDTTTATVADPALDTIANILILNQCKHAFHADCLVSWFKYGQYRCPTCQTSYGPMHSPGPAL</sequence>
<keyword evidence="1" id="KW-0862">Zinc</keyword>
<comment type="caution">
    <text evidence="4">The sequence shown here is derived from an EMBL/GenBank/DDBJ whole genome shotgun (WGS) entry which is preliminary data.</text>
</comment>
<keyword evidence="2" id="KW-1133">Transmembrane helix</keyword>
<accession>A0A2T5LRB2</accession>
<evidence type="ECO:0000313" key="5">
    <source>
        <dbReference type="Proteomes" id="UP000244073"/>
    </source>
</evidence>
<protein>
    <recommendedName>
        <fullName evidence="3">RING-type domain-containing protein</fullName>
    </recommendedName>
</protein>
<dbReference type="EMBL" id="MSFN02000007">
    <property type="protein sequence ID" value="PTU18824.1"/>
    <property type="molecule type" value="Genomic_DNA"/>
</dbReference>
<keyword evidence="1" id="KW-0479">Metal-binding</keyword>
<evidence type="ECO:0000256" key="1">
    <source>
        <dbReference type="PROSITE-ProRule" id="PRU00175"/>
    </source>
</evidence>
<dbReference type="GO" id="GO:0008270">
    <property type="term" value="F:zinc ion binding"/>
    <property type="evidence" value="ECO:0007669"/>
    <property type="project" value="UniProtKB-KW"/>
</dbReference>
<dbReference type="Gene3D" id="3.30.40.10">
    <property type="entry name" value="Zinc/RING finger domain, C3HC4 (zinc finger)"/>
    <property type="match status" value="1"/>
</dbReference>
<evidence type="ECO:0000259" key="3">
    <source>
        <dbReference type="PROSITE" id="PS50089"/>
    </source>
</evidence>
<name>A0A2T5LRB2_9EURO</name>
<organism evidence="4 5">
    <name type="scientific">Aspergillus ochraceoroseus IBT 24754</name>
    <dbReference type="NCBI Taxonomy" id="1392256"/>
    <lineage>
        <taxon>Eukaryota</taxon>
        <taxon>Fungi</taxon>
        <taxon>Dikarya</taxon>
        <taxon>Ascomycota</taxon>
        <taxon>Pezizomycotina</taxon>
        <taxon>Eurotiomycetes</taxon>
        <taxon>Eurotiomycetidae</taxon>
        <taxon>Eurotiales</taxon>
        <taxon>Aspergillaceae</taxon>
        <taxon>Aspergillus</taxon>
        <taxon>Aspergillus subgen. Nidulantes</taxon>
    </lineage>
</organism>
<dbReference type="CDD" id="cd16448">
    <property type="entry name" value="RING-H2"/>
    <property type="match status" value="1"/>
</dbReference>
<gene>
    <name evidence="4" type="ORF">P175DRAFT_0332669</name>
</gene>
<proteinExistence type="predicted"/>
<keyword evidence="2" id="KW-0812">Transmembrane</keyword>
<dbReference type="InterPro" id="IPR013083">
    <property type="entry name" value="Znf_RING/FYVE/PHD"/>
</dbReference>
<dbReference type="PANTHER" id="PTHR45676">
    <property type="entry name" value="RING-H2 FINGER PROTEIN ATL51-RELATED"/>
    <property type="match status" value="1"/>
</dbReference>
<keyword evidence="1" id="KW-0863">Zinc-finger</keyword>
<dbReference type="AlphaFoldDB" id="A0A2T5LRB2"/>
<dbReference type="OrthoDB" id="8062037at2759"/>
<dbReference type="SUPFAM" id="SSF57850">
    <property type="entry name" value="RING/U-box"/>
    <property type="match status" value="1"/>
</dbReference>
<dbReference type="PROSITE" id="PS50089">
    <property type="entry name" value="ZF_RING_2"/>
    <property type="match status" value="1"/>
</dbReference>
<dbReference type="RefSeq" id="XP_040750216.1">
    <property type="nucleotide sequence ID" value="XM_040892859.1"/>
</dbReference>
<keyword evidence="2" id="KW-0472">Membrane</keyword>
<evidence type="ECO:0000256" key="2">
    <source>
        <dbReference type="SAM" id="Phobius"/>
    </source>
</evidence>
<dbReference type="GeneID" id="63809741"/>
<dbReference type="VEuPathDB" id="FungiDB:P175DRAFT_0332669"/>
<dbReference type="InterPro" id="IPR001841">
    <property type="entry name" value="Znf_RING"/>
</dbReference>